<evidence type="ECO:0000256" key="1">
    <source>
        <dbReference type="SAM" id="MobiDB-lite"/>
    </source>
</evidence>
<name>A0ABQ7MAB0_BRACM</name>
<accession>A0ABQ7MAB0</accession>
<protein>
    <submittedName>
        <fullName evidence="2">Uncharacterized protein</fullName>
    </submittedName>
</protein>
<reference evidence="2 3" key="1">
    <citation type="submission" date="2021-03" db="EMBL/GenBank/DDBJ databases">
        <authorList>
            <person name="King G.J."/>
            <person name="Bancroft I."/>
            <person name="Baten A."/>
            <person name="Bloomfield J."/>
            <person name="Borpatragohain P."/>
            <person name="He Z."/>
            <person name="Irish N."/>
            <person name="Irwin J."/>
            <person name="Liu K."/>
            <person name="Mauleon R.P."/>
            <person name="Moore J."/>
            <person name="Morris R."/>
            <person name="Ostergaard L."/>
            <person name="Wang B."/>
            <person name="Wells R."/>
        </authorList>
    </citation>
    <scope>NUCLEOTIDE SEQUENCE [LARGE SCALE GENOMIC DNA]</scope>
    <source>
        <strain evidence="2">R-o-18</strain>
        <tissue evidence="2">Leaf</tissue>
    </source>
</reference>
<dbReference type="Proteomes" id="UP000823674">
    <property type="component" value="Chromosome A06"/>
</dbReference>
<evidence type="ECO:0000313" key="2">
    <source>
        <dbReference type="EMBL" id="KAG5394855.1"/>
    </source>
</evidence>
<keyword evidence="3" id="KW-1185">Reference proteome</keyword>
<gene>
    <name evidence="2" type="primary">A06p050060.1_BraROA</name>
    <name evidence="2" type="ORF">IGI04_024818</name>
</gene>
<proteinExistence type="predicted"/>
<comment type="caution">
    <text evidence="2">The sequence shown here is derived from an EMBL/GenBank/DDBJ whole genome shotgun (WGS) entry which is preliminary data.</text>
</comment>
<evidence type="ECO:0000313" key="3">
    <source>
        <dbReference type="Proteomes" id="UP000823674"/>
    </source>
</evidence>
<dbReference type="EMBL" id="JADBGQ010000006">
    <property type="protein sequence ID" value="KAG5394855.1"/>
    <property type="molecule type" value="Genomic_DNA"/>
</dbReference>
<feature type="region of interest" description="Disordered" evidence="1">
    <location>
        <begin position="14"/>
        <end position="40"/>
    </location>
</feature>
<sequence>MGLSLRPQGWFKKLETKQQQVATKSKKKDGEENNWEMPDGHVPSWTRYYKRIHKELTGEDYVSDYGDDNLSTSDTVA</sequence>
<organism evidence="2 3">
    <name type="scientific">Brassica rapa subsp. trilocularis</name>
    <dbReference type="NCBI Taxonomy" id="1813537"/>
    <lineage>
        <taxon>Eukaryota</taxon>
        <taxon>Viridiplantae</taxon>
        <taxon>Streptophyta</taxon>
        <taxon>Embryophyta</taxon>
        <taxon>Tracheophyta</taxon>
        <taxon>Spermatophyta</taxon>
        <taxon>Magnoliopsida</taxon>
        <taxon>eudicotyledons</taxon>
        <taxon>Gunneridae</taxon>
        <taxon>Pentapetalae</taxon>
        <taxon>rosids</taxon>
        <taxon>malvids</taxon>
        <taxon>Brassicales</taxon>
        <taxon>Brassicaceae</taxon>
        <taxon>Brassiceae</taxon>
        <taxon>Brassica</taxon>
    </lineage>
</organism>